<dbReference type="EMBL" id="JAMKFB020000006">
    <property type="protein sequence ID" value="KAL0190405.1"/>
    <property type="molecule type" value="Genomic_DNA"/>
</dbReference>
<feature type="non-terminal residue" evidence="1">
    <location>
        <position position="1"/>
    </location>
</feature>
<evidence type="ECO:0000313" key="2">
    <source>
        <dbReference type="Proteomes" id="UP001529510"/>
    </source>
</evidence>
<comment type="caution">
    <text evidence="1">The sequence shown here is derived from an EMBL/GenBank/DDBJ whole genome shotgun (WGS) entry which is preliminary data.</text>
</comment>
<protein>
    <submittedName>
        <fullName evidence="1">Uncharacterized protein</fullName>
    </submittedName>
</protein>
<reference evidence="1 2" key="1">
    <citation type="submission" date="2024-05" db="EMBL/GenBank/DDBJ databases">
        <title>Genome sequencing and assembly of Indian major carp, Cirrhinus mrigala (Hamilton, 1822).</title>
        <authorList>
            <person name="Mohindra V."/>
            <person name="Chowdhury L.M."/>
            <person name="Lal K."/>
            <person name="Jena J.K."/>
        </authorList>
    </citation>
    <scope>NUCLEOTIDE SEQUENCE [LARGE SCALE GENOMIC DNA]</scope>
    <source>
        <strain evidence="1">CM1030</strain>
        <tissue evidence="1">Blood</tissue>
    </source>
</reference>
<gene>
    <name evidence="1" type="ORF">M9458_013103</name>
</gene>
<proteinExistence type="predicted"/>
<feature type="non-terminal residue" evidence="1">
    <location>
        <position position="50"/>
    </location>
</feature>
<evidence type="ECO:0000313" key="1">
    <source>
        <dbReference type="EMBL" id="KAL0190405.1"/>
    </source>
</evidence>
<accession>A0ABD0QXA3</accession>
<organism evidence="1 2">
    <name type="scientific">Cirrhinus mrigala</name>
    <name type="common">Mrigala</name>
    <dbReference type="NCBI Taxonomy" id="683832"/>
    <lineage>
        <taxon>Eukaryota</taxon>
        <taxon>Metazoa</taxon>
        <taxon>Chordata</taxon>
        <taxon>Craniata</taxon>
        <taxon>Vertebrata</taxon>
        <taxon>Euteleostomi</taxon>
        <taxon>Actinopterygii</taxon>
        <taxon>Neopterygii</taxon>
        <taxon>Teleostei</taxon>
        <taxon>Ostariophysi</taxon>
        <taxon>Cypriniformes</taxon>
        <taxon>Cyprinidae</taxon>
        <taxon>Labeoninae</taxon>
        <taxon>Labeonini</taxon>
        <taxon>Cirrhinus</taxon>
    </lineage>
</organism>
<keyword evidence="2" id="KW-1185">Reference proteome</keyword>
<dbReference type="Proteomes" id="UP001529510">
    <property type="component" value="Unassembled WGS sequence"/>
</dbReference>
<sequence>LTLQWKLWPRPHTKGCSAGLFTALTKHWTGPSARELPSLASWTLLALRYS</sequence>
<name>A0ABD0QXA3_CIRMR</name>
<dbReference type="AlphaFoldDB" id="A0ABD0QXA3"/>